<dbReference type="GO" id="GO:0004222">
    <property type="term" value="F:metalloendopeptidase activity"/>
    <property type="evidence" value="ECO:0007669"/>
    <property type="project" value="InterPro"/>
</dbReference>
<dbReference type="Gene3D" id="3.40.390.10">
    <property type="entry name" value="Collagenase (Catalytic Domain)"/>
    <property type="match status" value="1"/>
</dbReference>
<dbReference type="Pfam" id="PF01400">
    <property type="entry name" value="Astacin"/>
    <property type="match status" value="1"/>
</dbReference>
<evidence type="ECO:0000313" key="3">
    <source>
        <dbReference type="EMBL" id="KAF8438364.1"/>
    </source>
</evidence>
<reference evidence="3" key="1">
    <citation type="submission" date="2019-10" db="EMBL/GenBank/DDBJ databases">
        <authorList>
            <consortium name="DOE Joint Genome Institute"/>
            <person name="Kuo A."/>
            <person name="Miyauchi S."/>
            <person name="Kiss E."/>
            <person name="Drula E."/>
            <person name="Kohler A."/>
            <person name="Sanchez-Garcia M."/>
            <person name="Andreopoulos B."/>
            <person name="Barry K.W."/>
            <person name="Bonito G."/>
            <person name="Buee M."/>
            <person name="Carver A."/>
            <person name="Chen C."/>
            <person name="Cichocki N."/>
            <person name="Clum A."/>
            <person name="Culley D."/>
            <person name="Crous P.W."/>
            <person name="Fauchery L."/>
            <person name="Girlanda M."/>
            <person name="Hayes R."/>
            <person name="Keri Z."/>
            <person name="LaButti K."/>
            <person name="Lipzen A."/>
            <person name="Lombard V."/>
            <person name="Magnuson J."/>
            <person name="Maillard F."/>
            <person name="Morin E."/>
            <person name="Murat C."/>
            <person name="Nolan M."/>
            <person name="Ohm R."/>
            <person name="Pangilinan J."/>
            <person name="Pereira M."/>
            <person name="Perotto S."/>
            <person name="Peter M."/>
            <person name="Riley R."/>
            <person name="Sitrit Y."/>
            <person name="Stielow B."/>
            <person name="Szollosi G."/>
            <person name="Zifcakova L."/>
            <person name="Stursova M."/>
            <person name="Spatafora J.W."/>
            <person name="Tedersoo L."/>
            <person name="Vaario L.-M."/>
            <person name="Yamada A."/>
            <person name="Yan M."/>
            <person name="Wang P."/>
            <person name="Xu J."/>
            <person name="Bruns T."/>
            <person name="Baldrian P."/>
            <person name="Vilgalys R."/>
            <person name="Henrissat B."/>
            <person name="Grigoriev I.V."/>
            <person name="Hibbett D."/>
            <person name="Nagy L.G."/>
            <person name="Martin F.M."/>
        </authorList>
    </citation>
    <scope>NUCLEOTIDE SEQUENCE</scope>
    <source>
        <strain evidence="3">BED1</strain>
    </source>
</reference>
<feature type="region of interest" description="Disordered" evidence="1">
    <location>
        <begin position="56"/>
        <end position="94"/>
    </location>
</feature>
<proteinExistence type="predicted"/>
<dbReference type="Proteomes" id="UP001194468">
    <property type="component" value="Unassembled WGS sequence"/>
</dbReference>
<protein>
    <recommendedName>
        <fullName evidence="2">Peptidase M12A domain-containing protein</fullName>
    </recommendedName>
</protein>
<evidence type="ECO:0000313" key="4">
    <source>
        <dbReference type="Proteomes" id="UP001194468"/>
    </source>
</evidence>
<comment type="caution">
    <text evidence="3">The sequence shown here is derived from an EMBL/GenBank/DDBJ whole genome shotgun (WGS) entry which is preliminary data.</text>
</comment>
<sequence>MPDHLASLSSQSQQADLPADIQHGVIVNRLWLIKMVGDSPTTELTFHFFNGTEKQKEAGKWDGDGGSGLDPISGSESESEESPTKKKRRSGRNPFDFKTWQDCANVGFIEIQDKKANIRITFQGSGFDSAVGTWASSATKRNEPTMTLAGLADRHPPSKEHRGSILHEFGHALGLYHEHQGPHAGLLLKLNKEAVNSCLGADTATRNILKIASKDNPDIWNYTNFDRKSIMTYHLPRKWQLQEKVIRIKGSRKLSKYDQGCIRLMYPPDLRIPKNENRFRKALTTLHVDETVAGNMIADFTRDPKKEVNVRLTRLRNQFNQWKEGVLLYKRK</sequence>
<feature type="domain" description="Peptidase M12A" evidence="2">
    <location>
        <begin position="160"/>
        <end position="234"/>
    </location>
</feature>
<dbReference type="InterPro" id="IPR001506">
    <property type="entry name" value="Peptidase_M12A"/>
</dbReference>
<dbReference type="AlphaFoldDB" id="A0AAD4BRV8"/>
<evidence type="ECO:0000256" key="1">
    <source>
        <dbReference type="SAM" id="MobiDB-lite"/>
    </source>
</evidence>
<dbReference type="InterPro" id="IPR024079">
    <property type="entry name" value="MetalloPept_cat_dom_sf"/>
</dbReference>
<evidence type="ECO:0000259" key="2">
    <source>
        <dbReference type="Pfam" id="PF01400"/>
    </source>
</evidence>
<dbReference type="SUPFAM" id="SSF55486">
    <property type="entry name" value="Metalloproteases ('zincins'), catalytic domain"/>
    <property type="match status" value="1"/>
</dbReference>
<accession>A0AAD4BRV8</accession>
<dbReference type="GO" id="GO:0006508">
    <property type="term" value="P:proteolysis"/>
    <property type="evidence" value="ECO:0007669"/>
    <property type="project" value="InterPro"/>
</dbReference>
<dbReference type="EMBL" id="WHUW01000016">
    <property type="protein sequence ID" value="KAF8438364.1"/>
    <property type="molecule type" value="Genomic_DNA"/>
</dbReference>
<name>A0AAD4BRV8_BOLED</name>
<gene>
    <name evidence="3" type="ORF">L210DRAFT_3646658</name>
</gene>
<keyword evidence="4" id="KW-1185">Reference proteome</keyword>
<organism evidence="3 4">
    <name type="scientific">Boletus edulis BED1</name>
    <dbReference type="NCBI Taxonomy" id="1328754"/>
    <lineage>
        <taxon>Eukaryota</taxon>
        <taxon>Fungi</taxon>
        <taxon>Dikarya</taxon>
        <taxon>Basidiomycota</taxon>
        <taxon>Agaricomycotina</taxon>
        <taxon>Agaricomycetes</taxon>
        <taxon>Agaricomycetidae</taxon>
        <taxon>Boletales</taxon>
        <taxon>Boletineae</taxon>
        <taxon>Boletaceae</taxon>
        <taxon>Boletoideae</taxon>
        <taxon>Boletus</taxon>
    </lineage>
</organism>
<reference evidence="3" key="2">
    <citation type="journal article" date="2020" name="Nat. Commun.">
        <title>Large-scale genome sequencing of mycorrhizal fungi provides insights into the early evolution of symbiotic traits.</title>
        <authorList>
            <person name="Miyauchi S."/>
            <person name="Kiss E."/>
            <person name="Kuo A."/>
            <person name="Drula E."/>
            <person name="Kohler A."/>
            <person name="Sanchez-Garcia M."/>
            <person name="Morin E."/>
            <person name="Andreopoulos B."/>
            <person name="Barry K.W."/>
            <person name="Bonito G."/>
            <person name="Buee M."/>
            <person name="Carver A."/>
            <person name="Chen C."/>
            <person name="Cichocki N."/>
            <person name="Clum A."/>
            <person name="Culley D."/>
            <person name="Crous P.W."/>
            <person name="Fauchery L."/>
            <person name="Girlanda M."/>
            <person name="Hayes R.D."/>
            <person name="Keri Z."/>
            <person name="LaButti K."/>
            <person name="Lipzen A."/>
            <person name="Lombard V."/>
            <person name="Magnuson J."/>
            <person name="Maillard F."/>
            <person name="Murat C."/>
            <person name="Nolan M."/>
            <person name="Ohm R.A."/>
            <person name="Pangilinan J."/>
            <person name="Pereira M.F."/>
            <person name="Perotto S."/>
            <person name="Peter M."/>
            <person name="Pfister S."/>
            <person name="Riley R."/>
            <person name="Sitrit Y."/>
            <person name="Stielow J.B."/>
            <person name="Szollosi G."/>
            <person name="Zifcakova L."/>
            <person name="Stursova M."/>
            <person name="Spatafora J.W."/>
            <person name="Tedersoo L."/>
            <person name="Vaario L.M."/>
            <person name="Yamada A."/>
            <person name="Yan M."/>
            <person name="Wang P."/>
            <person name="Xu J."/>
            <person name="Bruns T."/>
            <person name="Baldrian P."/>
            <person name="Vilgalys R."/>
            <person name="Dunand C."/>
            <person name="Henrissat B."/>
            <person name="Grigoriev I.V."/>
            <person name="Hibbett D."/>
            <person name="Nagy L.G."/>
            <person name="Martin F.M."/>
        </authorList>
    </citation>
    <scope>NUCLEOTIDE SEQUENCE</scope>
    <source>
        <strain evidence="3">BED1</strain>
    </source>
</reference>